<dbReference type="Pfam" id="PF06271">
    <property type="entry name" value="RDD"/>
    <property type="match status" value="1"/>
</dbReference>
<accession>A0A062Y1M9</accession>
<evidence type="ECO:0000256" key="3">
    <source>
        <dbReference type="ARBA" id="ARBA00022692"/>
    </source>
</evidence>
<dbReference type="Gene3D" id="2.60.200.20">
    <property type="match status" value="1"/>
</dbReference>
<protein>
    <recommendedName>
        <fullName evidence="7">FHA domain-containing protein</fullName>
    </recommendedName>
</protein>
<dbReference type="InterPro" id="IPR051791">
    <property type="entry name" value="Pra-immunoreactive"/>
</dbReference>
<dbReference type="STRING" id="1312852.EG19_11285"/>
<dbReference type="RefSeq" id="WP_053334823.1">
    <property type="nucleotide sequence ID" value="NZ_JMFG01000008.1"/>
</dbReference>
<feature type="transmembrane region" description="Helical" evidence="6">
    <location>
        <begin position="129"/>
        <end position="154"/>
    </location>
</feature>
<feature type="transmembrane region" description="Helical" evidence="6">
    <location>
        <begin position="226"/>
        <end position="249"/>
    </location>
</feature>
<feature type="transmembrane region" description="Helical" evidence="6">
    <location>
        <begin position="174"/>
        <end position="193"/>
    </location>
</feature>
<proteinExistence type="predicted"/>
<dbReference type="Proteomes" id="UP000027284">
    <property type="component" value="Unassembled WGS sequence"/>
</dbReference>
<evidence type="ECO:0000313" key="9">
    <source>
        <dbReference type="Proteomes" id="UP000027284"/>
    </source>
</evidence>
<dbReference type="PANTHER" id="PTHR36115:SF6">
    <property type="entry name" value="PROLINE-RICH ANTIGEN HOMOLOG"/>
    <property type="match status" value="1"/>
</dbReference>
<comment type="subcellular location">
    <subcellularLocation>
        <location evidence="1">Cell membrane</location>
        <topology evidence="1">Multi-pass membrane protein</topology>
    </subcellularLocation>
</comment>
<evidence type="ECO:0000256" key="2">
    <source>
        <dbReference type="ARBA" id="ARBA00022475"/>
    </source>
</evidence>
<evidence type="ECO:0000256" key="4">
    <source>
        <dbReference type="ARBA" id="ARBA00022989"/>
    </source>
</evidence>
<dbReference type="CDD" id="cd00060">
    <property type="entry name" value="FHA"/>
    <property type="match status" value="1"/>
</dbReference>
<dbReference type="AlphaFoldDB" id="A0A062Y1M9"/>
<dbReference type="Pfam" id="PF00498">
    <property type="entry name" value="FHA"/>
    <property type="match status" value="1"/>
</dbReference>
<dbReference type="PANTHER" id="PTHR36115">
    <property type="entry name" value="PROLINE-RICH ANTIGEN HOMOLOG-RELATED"/>
    <property type="match status" value="1"/>
</dbReference>
<evidence type="ECO:0000313" key="8">
    <source>
        <dbReference type="EMBL" id="KDA54296.1"/>
    </source>
</evidence>
<reference evidence="8 9" key="1">
    <citation type="submission" date="2014-04" db="EMBL/GenBank/DDBJ databases">
        <title>The Genome Sequence of Thermoanaerobaculum aquaticum MP-01, The First Cultivated Group 23 Acidobacterium.</title>
        <authorList>
            <person name="Stamps B.W."/>
            <person name="Losey N.A."/>
            <person name="Lawson P.A."/>
            <person name="Stevenson B.S."/>
        </authorList>
    </citation>
    <scope>NUCLEOTIDE SEQUENCE [LARGE SCALE GENOMIC DNA]</scope>
    <source>
        <strain evidence="8 9">MP-01</strain>
    </source>
</reference>
<dbReference type="GO" id="GO:0005886">
    <property type="term" value="C:plasma membrane"/>
    <property type="evidence" value="ECO:0007669"/>
    <property type="project" value="UniProtKB-SubCell"/>
</dbReference>
<sequence length="272" mass="29748">MGWKLRVGEAAFPLEPPRVVVGRSRSCDVRLREDTVSRLHAAFVWEEDGWVLEDLGSSNGTFLNGQRVVERQRVRAGDQVRFGAVKAALEGPTGAVASSGARPAPIPEATWDYTVGLVTSPPASPLWRLAALGLDLGLFVLGSLVPFLPLLTMLAAESFLLRPETLPPSMTTKAFVAGGCGALWVIYAWYYWIHGWARRGGTPGMRLLGLRLVDNLFRQPVGYARAWLRALACVATGLTFGVGFLMVFFRPDRRTLHDLLAGTQVVHRTPTP</sequence>
<keyword evidence="9" id="KW-1185">Reference proteome</keyword>
<evidence type="ECO:0000259" key="7">
    <source>
        <dbReference type="PROSITE" id="PS50006"/>
    </source>
</evidence>
<name>A0A062Y1M9_9BACT</name>
<dbReference type="SUPFAM" id="SSF49879">
    <property type="entry name" value="SMAD/FHA domain"/>
    <property type="match status" value="1"/>
</dbReference>
<dbReference type="InterPro" id="IPR000253">
    <property type="entry name" value="FHA_dom"/>
</dbReference>
<feature type="domain" description="FHA" evidence="7">
    <location>
        <begin position="19"/>
        <end position="68"/>
    </location>
</feature>
<keyword evidence="2" id="KW-1003">Cell membrane</keyword>
<organism evidence="8 9">
    <name type="scientific">Thermoanaerobaculum aquaticum</name>
    <dbReference type="NCBI Taxonomy" id="1312852"/>
    <lineage>
        <taxon>Bacteria</taxon>
        <taxon>Pseudomonadati</taxon>
        <taxon>Acidobacteriota</taxon>
        <taxon>Thermoanaerobaculia</taxon>
        <taxon>Thermoanaerobaculales</taxon>
        <taxon>Thermoanaerobaculaceae</taxon>
        <taxon>Thermoanaerobaculum</taxon>
    </lineage>
</organism>
<dbReference type="SMART" id="SM00240">
    <property type="entry name" value="FHA"/>
    <property type="match status" value="1"/>
</dbReference>
<evidence type="ECO:0000256" key="1">
    <source>
        <dbReference type="ARBA" id="ARBA00004651"/>
    </source>
</evidence>
<gene>
    <name evidence="8" type="ORF">EG19_11285</name>
</gene>
<evidence type="ECO:0000256" key="6">
    <source>
        <dbReference type="SAM" id="Phobius"/>
    </source>
</evidence>
<dbReference type="OrthoDB" id="107728at2"/>
<comment type="caution">
    <text evidence="8">The sequence shown here is derived from an EMBL/GenBank/DDBJ whole genome shotgun (WGS) entry which is preliminary data.</text>
</comment>
<keyword evidence="5 6" id="KW-0472">Membrane</keyword>
<evidence type="ECO:0000256" key="5">
    <source>
        <dbReference type="ARBA" id="ARBA00023136"/>
    </source>
</evidence>
<dbReference type="InterPro" id="IPR008984">
    <property type="entry name" value="SMAD_FHA_dom_sf"/>
</dbReference>
<keyword evidence="4 6" id="KW-1133">Transmembrane helix</keyword>
<dbReference type="InterPro" id="IPR010432">
    <property type="entry name" value="RDD"/>
</dbReference>
<keyword evidence="3 6" id="KW-0812">Transmembrane</keyword>
<dbReference type="EMBL" id="JMFG01000008">
    <property type="protein sequence ID" value="KDA54296.1"/>
    <property type="molecule type" value="Genomic_DNA"/>
</dbReference>
<dbReference type="PROSITE" id="PS50006">
    <property type="entry name" value="FHA_DOMAIN"/>
    <property type="match status" value="1"/>
</dbReference>